<dbReference type="GO" id="GO:0005840">
    <property type="term" value="C:ribosome"/>
    <property type="evidence" value="ECO:0007669"/>
    <property type="project" value="UniProtKB-KW"/>
</dbReference>
<comment type="subcellular location">
    <subcellularLocation>
        <location evidence="1">Mitochondrion</location>
    </subcellularLocation>
</comment>
<dbReference type="InterPro" id="IPR040049">
    <property type="entry name" value="Ribosomal_mS25/mL61"/>
</dbReference>
<dbReference type="Gene3D" id="3.40.30.10">
    <property type="entry name" value="Glutaredoxin"/>
    <property type="match status" value="1"/>
</dbReference>
<dbReference type="EMBL" id="MBFT01000215">
    <property type="protein sequence ID" value="PVU94910.1"/>
    <property type="molecule type" value="Genomic_DNA"/>
</dbReference>
<evidence type="ECO:0000313" key="6">
    <source>
        <dbReference type="EMBL" id="PVU92466.1"/>
    </source>
</evidence>
<accession>A0A2T9YRC9</accession>
<dbReference type="InterPro" id="IPR007741">
    <property type="entry name" value="Ribosomal_mL43/mS25/NADH_DH"/>
</dbReference>
<sequence>MLSKYQQLVQGLESGFASIKLKDSVKALTLNICQQSRSHGARHFWRENLPQLYYMNPNVKFTVNNSKEKIKPSIELETNSGKKVLDITGLSSQDIVRKLSEN</sequence>
<dbReference type="AlphaFoldDB" id="A0A2T9YRC9"/>
<dbReference type="PANTHER" id="PTHR13274">
    <property type="entry name" value="MITOCHONDRIAL RIBOSOMAL PROTEIN S25"/>
    <property type="match status" value="1"/>
</dbReference>
<keyword evidence="8" id="KW-1185">Reference proteome</keyword>
<gene>
    <name evidence="7" type="ORF">BB559_002876</name>
    <name evidence="6" type="ORF">BB559_003709</name>
</gene>
<dbReference type="InterPro" id="IPR036249">
    <property type="entry name" value="Thioredoxin-like_sf"/>
</dbReference>
<evidence type="ECO:0000313" key="7">
    <source>
        <dbReference type="EMBL" id="PVU94910.1"/>
    </source>
</evidence>
<dbReference type="EMBL" id="MBFT01000365">
    <property type="protein sequence ID" value="PVU92466.1"/>
    <property type="molecule type" value="Genomic_DNA"/>
</dbReference>
<evidence type="ECO:0000259" key="5">
    <source>
        <dbReference type="SMART" id="SM00916"/>
    </source>
</evidence>
<reference evidence="7 8" key="1">
    <citation type="journal article" date="2018" name="MBio">
        <title>Comparative Genomics Reveals the Core Gene Toolbox for the Fungus-Insect Symbiosis.</title>
        <authorList>
            <person name="Wang Y."/>
            <person name="Stata M."/>
            <person name="Wang W."/>
            <person name="Stajich J.E."/>
            <person name="White M.M."/>
            <person name="Moncalvo J.M."/>
        </authorList>
    </citation>
    <scope>NUCLEOTIDE SEQUENCE [LARGE SCALE GENOMIC DNA]</scope>
    <source>
        <strain evidence="7 8">AUS-77-4</strain>
    </source>
</reference>
<keyword evidence="4" id="KW-0687">Ribonucleoprotein</keyword>
<protein>
    <recommendedName>
        <fullName evidence="5">Ribosomal protein/NADH dehydrogenase domain-containing protein</fullName>
    </recommendedName>
</protein>
<evidence type="ECO:0000313" key="8">
    <source>
        <dbReference type="Proteomes" id="UP000245699"/>
    </source>
</evidence>
<keyword evidence="2" id="KW-0689">Ribosomal protein</keyword>
<comment type="caution">
    <text evidence="7">The sequence shown here is derived from an EMBL/GenBank/DDBJ whole genome shotgun (WGS) entry which is preliminary data.</text>
</comment>
<feature type="domain" description="Ribosomal protein/NADH dehydrogenase" evidence="5">
    <location>
        <begin position="34"/>
        <end position="102"/>
    </location>
</feature>
<evidence type="ECO:0000256" key="1">
    <source>
        <dbReference type="ARBA" id="ARBA00004173"/>
    </source>
</evidence>
<evidence type="ECO:0000256" key="2">
    <source>
        <dbReference type="ARBA" id="ARBA00022980"/>
    </source>
</evidence>
<dbReference type="OrthoDB" id="1696305at2759"/>
<dbReference type="PANTHER" id="PTHR13274:SF2">
    <property type="entry name" value="SMALL RIBOSOMAL SUBUNIT PROTEIN MS25"/>
    <property type="match status" value="1"/>
</dbReference>
<dbReference type="SMART" id="SM00916">
    <property type="entry name" value="L51_S25_CI-B8"/>
    <property type="match status" value="1"/>
</dbReference>
<name>A0A2T9YRC9_9FUNG</name>
<dbReference type="SUPFAM" id="SSF52833">
    <property type="entry name" value="Thioredoxin-like"/>
    <property type="match status" value="1"/>
</dbReference>
<evidence type="ECO:0000256" key="3">
    <source>
        <dbReference type="ARBA" id="ARBA00023128"/>
    </source>
</evidence>
<dbReference type="GO" id="GO:1990904">
    <property type="term" value="C:ribonucleoprotein complex"/>
    <property type="evidence" value="ECO:0007669"/>
    <property type="project" value="UniProtKB-KW"/>
</dbReference>
<evidence type="ECO:0000256" key="4">
    <source>
        <dbReference type="ARBA" id="ARBA00023274"/>
    </source>
</evidence>
<dbReference type="STRING" id="61424.A0A2T9YRC9"/>
<proteinExistence type="predicted"/>
<dbReference type="GO" id="GO:0005739">
    <property type="term" value="C:mitochondrion"/>
    <property type="evidence" value="ECO:0007669"/>
    <property type="project" value="UniProtKB-SubCell"/>
</dbReference>
<dbReference type="GO" id="GO:0003735">
    <property type="term" value="F:structural constituent of ribosome"/>
    <property type="evidence" value="ECO:0007669"/>
    <property type="project" value="InterPro"/>
</dbReference>
<keyword evidence="3" id="KW-0496">Mitochondrion</keyword>
<organism evidence="7 8">
    <name type="scientific">Furculomyces boomerangus</name>
    <dbReference type="NCBI Taxonomy" id="61424"/>
    <lineage>
        <taxon>Eukaryota</taxon>
        <taxon>Fungi</taxon>
        <taxon>Fungi incertae sedis</taxon>
        <taxon>Zoopagomycota</taxon>
        <taxon>Kickxellomycotina</taxon>
        <taxon>Harpellomycetes</taxon>
        <taxon>Harpellales</taxon>
        <taxon>Harpellaceae</taxon>
        <taxon>Furculomyces</taxon>
    </lineage>
</organism>
<dbReference type="Pfam" id="PF05047">
    <property type="entry name" value="L51_S25_CI-B8"/>
    <property type="match status" value="1"/>
</dbReference>
<dbReference type="Proteomes" id="UP000245699">
    <property type="component" value="Unassembled WGS sequence"/>
</dbReference>